<sequence length="222" mass="25814">MAFGIVARSSDSKNPAMTQMISRIVATIYATRSNDTMDLLFAELWECFEPGGTSQLLAFKDNRFLGLTRVIRRILQKWGPLEEWFEERRKKAIRAHKPPPRGFPLLEDKHSLVQLLSLLEPISTLCVRAQSGQPNQVEVLLTLYRLRVSILDETADFKDRMRDPAEPAYYFRVSELTPIMRKTRKLRAQAFHKNFFNRYTDRSTMRERSYIPEAQNAAAPYV</sequence>
<reference evidence="1" key="1">
    <citation type="submission" date="2023-04" db="EMBL/GenBank/DDBJ databases">
        <title>Phytophthora fragariaefolia NBRC 109709.</title>
        <authorList>
            <person name="Ichikawa N."/>
            <person name="Sato H."/>
            <person name="Tonouchi N."/>
        </authorList>
    </citation>
    <scope>NUCLEOTIDE SEQUENCE</scope>
    <source>
        <strain evidence="1">NBRC 109709</strain>
    </source>
</reference>
<proteinExistence type="predicted"/>
<keyword evidence="2" id="KW-1185">Reference proteome</keyword>
<organism evidence="1 2">
    <name type="scientific">Phytophthora fragariaefolia</name>
    <dbReference type="NCBI Taxonomy" id="1490495"/>
    <lineage>
        <taxon>Eukaryota</taxon>
        <taxon>Sar</taxon>
        <taxon>Stramenopiles</taxon>
        <taxon>Oomycota</taxon>
        <taxon>Peronosporomycetes</taxon>
        <taxon>Peronosporales</taxon>
        <taxon>Peronosporaceae</taxon>
        <taxon>Phytophthora</taxon>
    </lineage>
</organism>
<evidence type="ECO:0000313" key="1">
    <source>
        <dbReference type="EMBL" id="GMF35406.1"/>
    </source>
</evidence>
<gene>
    <name evidence="1" type="ORF">Pfra01_000936100</name>
</gene>
<name>A0A9W7CR83_9STRA</name>
<comment type="caution">
    <text evidence="1">The sequence shown here is derived from an EMBL/GenBank/DDBJ whole genome shotgun (WGS) entry which is preliminary data.</text>
</comment>
<dbReference type="OrthoDB" id="120612at2759"/>
<accession>A0A9W7CR83</accession>
<evidence type="ECO:0000313" key="2">
    <source>
        <dbReference type="Proteomes" id="UP001165121"/>
    </source>
</evidence>
<dbReference type="Proteomes" id="UP001165121">
    <property type="component" value="Unassembled WGS sequence"/>
</dbReference>
<protein>
    <submittedName>
        <fullName evidence="1">Unnamed protein product</fullName>
    </submittedName>
</protein>
<dbReference type="EMBL" id="BSXT01000869">
    <property type="protein sequence ID" value="GMF35406.1"/>
    <property type="molecule type" value="Genomic_DNA"/>
</dbReference>
<dbReference type="AlphaFoldDB" id="A0A9W7CR83"/>